<keyword evidence="5" id="KW-0547">Nucleotide-binding</keyword>
<dbReference type="PROSITE" id="PS50011">
    <property type="entry name" value="PROTEIN_KINASE_DOM"/>
    <property type="match status" value="1"/>
</dbReference>
<dbReference type="GO" id="GO:0004674">
    <property type="term" value="F:protein serine/threonine kinase activity"/>
    <property type="evidence" value="ECO:0007669"/>
    <property type="project" value="UniProtKB-KW"/>
</dbReference>
<feature type="region of interest" description="Disordered" evidence="12">
    <location>
        <begin position="477"/>
        <end position="521"/>
    </location>
</feature>
<evidence type="ECO:0000256" key="5">
    <source>
        <dbReference type="ARBA" id="ARBA00022741"/>
    </source>
</evidence>
<dbReference type="Proteomes" id="UP000016922">
    <property type="component" value="Unassembled WGS sequence"/>
</dbReference>
<dbReference type="InterPro" id="IPR000719">
    <property type="entry name" value="Prot_kinase_dom"/>
</dbReference>
<dbReference type="GO" id="GO:0010506">
    <property type="term" value="P:regulation of autophagy"/>
    <property type="evidence" value="ECO:0007669"/>
    <property type="project" value="InterPro"/>
</dbReference>
<name>S3CXE6_GLAL2</name>
<evidence type="ECO:0000313" key="15">
    <source>
        <dbReference type="Proteomes" id="UP000016922"/>
    </source>
</evidence>
<dbReference type="SMART" id="SM00220">
    <property type="entry name" value="S_TKc"/>
    <property type="match status" value="1"/>
</dbReference>
<dbReference type="InterPro" id="IPR045269">
    <property type="entry name" value="Atg1-like"/>
</dbReference>
<dbReference type="KEGG" id="glz:GLAREA_03984"/>
<organism evidence="14 15">
    <name type="scientific">Glarea lozoyensis (strain ATCC 20868 / MF5171)</name>
    <dbReference type="NCBI Taxonomy" id="1116229"/>
    <lineage>
        <taxon>Eukaryota</taxon>
        <taxon>Fungi</taxon>
        <taxon>Dikarya</taxon>
        <taxon>Ascomycota</taxon>
        <taxon>Pezizomycotina</taxon>
        <taxon>Leotiomycetes</taxon>
        <taxon>Helotiales</taxon>
        <taxon>Helotiaceae</taxon>
        <taxon>Glarea</taxon>
    </lineage>
</organism>
<evidence type="ECO:0000256" key="9">
    <source>
        <dbReference type="ARBA" id="ARBA00030237"/>
    </source>
</evidence>
<comment type="catalytic activity">
    <reaction evidence="10">
        <text>L-threonyl-[protein] + ATP = O-phospho-L-threonyl-[protein] + ADP + H(+)</text>
        <dbReference type="Rhea" id="RHEA:46608"/>
        <dbReference type="Rhea" id="RHEA-COMP:11060"/>
        <dbReference type="Rhea" id="RHEA-COMP:11605"/>
        <dbReference type="ChEBI" id="CHEBI:15378"/>
        <dbReference type="ChEBI" id="CHEBI:30013"/>
        <dbReference type="ChEBI" id="CHEBI:30616"/>
        <dbReference type="ChEBI" id="CHEBI:61977"/>
        <dbReference type="ChEBI" id="CHEBI:456216"/>
        <dbReference type="EC" id="2.7.11.1"/>
    </reaction>
</comment>
<keyword evidence="15" id="KW-1185">Reference proteome</keyword>
<protein>
    <recommendedName>
        <fullName evidence="2">non-specific serine/threonine protein kinase</fullName>
        <ecNumber evidence="2">2.7.11.1</ecNumber>
    </recommendedName>
    <alternativeName>
        <fullName evidence="9">Autophagy-related protein 1</fullName>
    </alternativeName>
</protein>
<evidence type="ECO:0000256" key="4">
    <source>
        <dbReference type="ARBA" id="ARBA00022679"/>
    </source>
</evidence>
<dbReference type="GO" id="GO:0005829">
    <property type="term" value="C:cytosol"/>
    <property type="evidence" value="ECO:0007669"/>
    <property type="project" value="TreeGrafter"/>
</dbReference>
<feature type="domain" description="Protein kinase" evidence="13">
    <location>
        <begin position="190"/>
        <end position="432"/>
    </location>
</feature>
<reference evidence="14 15" key="1">
    <citation type="journal article" date="2013" name="BMC Genomics">
        <title>Genomics-driven discovery of the pneumocandin biosynthetic gene cluster in the fungus Glarea lozoyensis.</title>
        <authorList>
            <person name="Chen L."/>
            <person name="Yue Q."/>
            <person name="Zhang X."/>
            <person name="Xiang M."/>
            <person name="Wang C."/>
            <person name="Li S."/>
            <person name="Che Y."/>
            <person name="Ortiz-Lopez F.J."/>
            <person name="Bills G.F."/>
            <person name="Liu X."/>
            <person name="An Z."/>
        </authorList>
    </citation>
    <scope>NUCLEOTIDE SEQUENCE [LARGE SCALE GENOMIC DNA]</scope>
    <source>
        <strain evidence="15">ATCC 20868 / MF5171</strain>
    </source>
</reference>
<keyword evidence="8" id="KW-0072">Autophagy</keyword>
<evidence type="ECO:0000256" key="8">
    <source>
        <dbReference type="ARBA" id="ARBA00023006"/>
    </source>
</evidence>
<evidence type="ECO:0000256" key="11">
    <source>
        <dbReference type="ARBA" id="ARBA00048679"/>
    </source>
</evidence>
<keyword evidence="7" id="KW-0067">ATP-binding</keyword>
<dbReference type="GO" id="GO:0034727">
    <property type="term" value="P:piecemeal microautophagy of the nucleus"/>
    <property type="evidence" value="ECO:0007669"/>
    <property type="project" value="TreeGrafter"/>
</dbReference>
<evidence type="ECO:0000256" key="12">
    <source>
        <dbReference type="SAM" id="MobiDB-lite"/>
    </source>
</evidence>
<evidence type="ECO:0000256" key="7">
    <source>
        <dbReference type="ARBA" id="ARBA00022840"/>
    </source>
</evidence>
<dbReference type="PANTHER" id="PTHR24348:SF22">
    <property type="entry name" value="NON-SPECIFIC SERINE_THREONINE PROTEIN KINASE"/>
    <property type="match status" value="1"/>
</dbReference>
<keyword evidence="3" id="KW-0723">Serine/threonine-protein kinase</keyword>
<evidence type="ECO:0000256" key="2">
    <source>
        <dbReference type="ARBA" id="ARBA00012513"/>
    </source>
</evidence>
<dbReference type="EC" id="2.7.11.1" evidence="2"/>
<gene>
    <name evidence="14" type="ORF">GLAREA_03984</name>
</gene>
<dbReference type="GO" id="GO:0005524">
    <property type="term" value="F:ATP binding"/>
    <property type="evidence" value="ECO:0007669"/>
    <property type="project" value="UniProtKB-KW"/>
</dbReference>
<keyword evidence="4" id="KW-0808">Transferase</keyword>
<dbReference type="GeneID" id="19463039"/>
<dbReference type="InterPro" id="IPR008271">
    <property type="entry name" value="Ser/Thr_kinase_AS"/>
</dbReference>
<dbReference type="GO" id="GO:0061709">
    <property type="term" value="P:reticulophagy"/>
    <property type="evidence" value="ECO:0007669"/>
    <property type="project" value="TreeGrafter"/>
</dbReference>
<dbReference type="GO" id="GO:0000422">
    <property type="term" value="P:autophagy of mitochondrion"/>
    <property type="evidence" value="ECO:0007669"/>
    <property type="project" value="TreeGrafter"/>
</dbReference>
<dbReference type="Pfam" id="PF00069">
    <property type="entry name" value="Pkinase"/>
    <property type="match status" value="1"/>
</dbReference>
<dbReference type="GO" id="GO:0005776">
    <property type="term" value="C:autophagosome"/>
    <property type="evidence" value="ECO:0007669"/>
    <property type="project" value="TreeGrafter"/>
</dbReference>
<dbReference type="AlphaFoldDB" id="S3CXE6"/>
<dbReference type="SUPFAM" id="SSF56112">
    <property type="entry name" value="Protein kinase-like (PK-like)"/>
    <property type="match status" value="1"/>
</dbReference>
<dbReference type="GO" id="GO:0042594">
    <property type="term" value="P:response to starvation"/>
    <property type="evidence" value="ECO:0007669"/>
    <property type="project" value="TreeGrafter"/>
</dbReference>
<sequence length="651" mass="71788">MEYPNLIARLLPIGEERRSKNCQLAWDAVRMNTVEDISRQVDPDISMSRSGVETPGSMLSQEDNSETFDTASEKLLQGIPLLFKPGPKGLRGIVLGSGPDCDIILPSQPKRLLKDGQTSIMIKIVDIYFRIVVAPFEHDLQQYNTRVDQFLENLKANNTLPIGQLGIRSSNPTALPSGAHTPAKEGERLTIVQEELGAGTFGFVRHEWNVSTGVEYAVKVPNLKTPNSVTFLAREAATLAKISHDHVIKMVEFITQPPQLVLEYAMFGTLADQNNIQSGESIALLQQGLSALEYLHGFSIPIVHRDIKPENILIWFRNPIHMKFADFGLSKIGQDLATQCGSPYYQAPEVFSGDIYTSKVDVWSFGLVIFQSAYTLPKPLNTGQKWCRQIVEFAITHESRPLIDLLTNSMLIMDPRCRGSAKKCQEDAMELTRISRRSTPTQESFLQNKTKAVLSKSLNVGTVTELVTWASPLPNSDVSTSLRKSKRTAPPAGSSKNDTKRQQTTSSKSSMHEGSDPLLGVFRDGRVQYGSSIAEYLGGGDDGDLSFSSWGKSSKLSKSQITEELSQPAEISKGNDLLLYPLGSPVAQHQESRTGEGLVATVAKPLYAGNVETQSFGSNSWKDSKKSWTESRKNEYMDALLLMPLPGAESF</sequence>
<evidence type="ECO:0000256" key="3">
    <source>
        <dbReference type="ARBA" id="ARBA00022527"/>
    </source>
</evidence>
<dbReference type="RefSeq" id="XP_008082428.1">
    <property type="nucleotide sequence ID" value="XM_008084237.1"/>
</dbReference>
<dbReference type="STRING" id="1116229.S3CXE6"/>
<dbReference type="eggNOG" id="KOG0583">
    <property type="taxonomic scope" value="Eukaryota"/>
</dbReference>
<proteinExistence type="predicted"/>
<accession>S3CXE6</accession>
<dbReference type="Gene3D" id="1.10.510.10">
    <property type="entry name" value="Transferase(Phosphotransferase) domain 1"/>
    <property type="match status" value="1"/>
</dbReference>
<dbReference type="OMA" id="WAREARI"/>
<keyword evidence="6 14" id="KW-0418">Kinase</keyword>
<dbReference type="OrthoDB" id="10252171at2759"/>
<dbReference type="HOGENOM" id="CLU_420936_0_0_1"/>
<dbReference type="EMBL" id="KE145363">
    <property type="protein sequence ID" value="EPE31017.1"/>
    <property type="molecule type" value="Genomic_DNA"/>
</dbReference>
<dbReference type="PANTHER" id="PTHR24348">
    <property type="entry name" value="SERINE/THREONINE-PROTEIN KINASE UNC-51-RELATED"/>
    <property type="match status" value="1"/>
</dbReference>
<evidence type="ECO:0000313" key="14">
    <source>
        <dbReference type="EMBL" id="EPE31017.1"/>
    </source>
</evidence>
<dbReference type="PROSITE" id="PS00108">
    <property type="entry name" value="PROTEIN_KINASE_ST"/>
    <property type="match status" value="1"/>
</dbReference>
<dbReference type="GO" id="GO:0034045">
    <property type="term" value="C:phagophore assembly site membrane"/>
    <property type="evidence" value="ECO:0007669"/>
    <property type="project" value="UniProtKB-SubCell"/>
</dbReference>
<evidence type="ECO:0000256" key="1">
    <source>
        <dbReference type="ARBA" id="ARBA00004623"/>
    </source>
</evidence>
<evidence type="ECO:0000259" key="13">
    <source>
        <dbReference type="PROSITE" id="PS50011"/>
    </source>
</evidence>
<evidence type="ECO:0000256" key="10">
    <source>
        <dbReference type="ARBA" id="ARBA00047899"/>
    </source>
</evidence>
<dbReference type="InterPro" id="IPR011009">
    <property type="entry name" value="Kinase-like_dom_sf"/>
</dbReference>
<comment type="catalytic activity">
    <reaction evidence="11">
        <text>L-seryl-[protein] + ATP = O-phospho-L-seryl-[protein] + ADP + H(+)</text>
        <dbReference type="Rhea" id="RHEA:17989"/>
        <dbReference type="Rhea" id="RHEA-COMP:9863"/>
        <dbReference type="Rhea" id="RHEA-COMP:11604"/>
        <dbReference type="ChEBI" id="CHEBI:15378"/>
        <dbReference type="ChEBI" id="CHEBI:29999"/>
        <dbReference type="ChEBI" id="CHEBI:30616"/>
        <dbReference type="ChEBI" id="CHEBI:83421"/>
        <dbReference type="ChEBI" id="CHEBI:456216"/>
        <dbReference type="EC" id="2.7.11.1"/>
    </reaction>
</comment>
<evidence type="ECO:0000256" key="6">
    <source>
        <dbReference type="ARBA" id="ARBA00022777"/>
    </source>
</evidence>
<dbReference type="GO" id="GO:0000045">
    <property type="term" value="P:autophagosome assembly"/>
    <property type="evidence" value="ECO:0007669"/>
    <property type="project" value="TreeGrafter"/>
</dbReference>
<comment type="subcellular location">
    <subcellularLocation>
        <location evidence="1">Preautophagosomal structure membrane</location>
        <topology evidence="1">Peripheral membrane protein</topology>
    </subcellularLocation>
</comment>